<feature type="region of interest" description="Disordered" evidence="1">
    <location>
        <begin position="306"/>
        <end position="326"/>
    </location>
</feature>
<dbReference type="EMBL" id="BKCJ010008916">
    <property type="protein sequence ID" value="GEU84541.1"/>
    <property type="molecule type" value="Genomic_DNA"/>
</dbReference>
<dbReference type="GO" id="GO:0003964">
    <property type="term" value="F:RNA-directed DNA polymerase activity"/>
    <property type="evidence" value="ECO:0007669"/>
    <property type="project" value="UniProtKB-KW"/>
</dbReference>
<feature type="domain" description="Retrotransposon gag" evidence="2">
    <location>
        <begin position="392"/>
        <end position="490"/>
    </location>
</feature>
<dbReference type="AlphaFoldDB" id="A0A6L2NE74"/>
<keyword evidence="3" id="KW-0808">Transferase</keyword>
<proteinExistence type="predicted"/>
<dbReference type="InterPro" id="IPR005162">
    <property type="entry name" value="Retrotrans_gag_dom"/>
</dbReference>
<name>A0A6L2NE74_TANCI</name>
<feature type="compositionally biased region" description="Low complexity" evidence="1">
    <location>
        <begin position="313"/>
        <end position="326"/>
    </location>
</feature>
<sequence length="642" mass="74281">MSLSTHHIIVSFDSDVKDAFSSTTILDSPGNTSHDFSEDPSKDLLASLTISPFHDDPYMKIMQAYNATSNESPIPPPLAPITPPTVLPSSPVLSSFNSRDFFLPEKILPPQKRARFLSSSSSEFSAPPHVFEIGESYHMTHLERHEEQIETILNHLDELPLERIEHMEDKIEGLGNGRRKQMRHDDEIVLASVRIATLEMIIEDIQQLGQNNKIALARSRINDLEQIIKEIQACHQADKESLLSSEGVVGLIRWFERTELVFSRSNCTKDCKVKFATEEAVNIAQRLMDQVTKHTSVQVSSDHKRKFDDRRTFNNNNNYRNTTTNNRYINHQPQQNIRQETFRSYAATLLEYSGYTRNRPLCTEDAVGLIHWFERTELVFSRSNCTDDCKVKFATGTLTEEALSWWNSFAQPIGIEEAYKITWFEFKKLLIKKYCPQTKIKKMEDEFYNLTVKGNDHKTYIRRFQELVVLCPTMVPNSKKLMEVFIRVLQEGCRSLRARVLTPNSISILVIYVTDINKRKKSKQKPNKTKLSTKDRFNEVVDTYQDPDKPEDIEIVPDKSTLTFAKRLKRCLKVNKLNLSKMEEFRLDGYRILGNRYMSKAEYDYNVDQMTIAMSDDMDWARNQVLGVDCKEPLPFISPQFD</sequence>
<keyword evidence="3" id="KW-0548">Nucleotidyltransferase</keyword>
<accession>A0A6L2NE74</accession>
<protein>
    <submittedName>
        <fullName evidence="3">Reverse transcriptase domain-containing protein</fullName>
    </submittedName>
</protein>
<organism evidence="3">
    <name type="scientific">Tanacetum cinerariifolium</name>
    <name type="common">Dalmatian daisy</name>
    <name type="synonym">Chrysanthemum cinerariifolium</name>
    <dbReference type="NCBI Taxonomy" id="118510"/>
    <lineage>
        <taxon>Eukaryota</taxon>
        <taxon>Viridiplantae</taxon>
        <taxon>Streptophyta</taxon>
        <taxon>Embryophyta</taxon>
        <taxon>Tracheophyta</taxon>
        <taxon>Spermatophyta</taxon>
        <taxon>Magnoliopsida</taxon>
        <taxon>eudicotyledons</taxon>
        <taxon>Gunneridae</taxon>
        <taxon>Pentapetalae</taxon>
        <taxon>asterids</taxon>
        <taxon>campanulids</taxon>
        <taxon>Asterales</taxon>
        <taxon>Asteraceae</taxon>
        <taxon>Asteroideae</taxon>
        <taxon>Anthemideae</taxon>
        <taxon>Anthemidinae</taxon>
        <taxon>Tanacetum</taxon>
    </lineage>
</organism>
<comment type="caution">
    <text evidence="3">The sequence shown here is derived from an EMBL/GenBank/DDBJ whole genome shotgun (WGS) entry which is preliminary data.</text>
</comment>
<keyword evidence="3" id="KW-0695">RNA-directed DNA polymerase</keyword>
<gene>
    <name evidence="3" type="ORF">Tci_056519</name>
</gene>
<dbReference type="Pfam" id="PF03732">
    <property type="entry name" value="Retrotrans_gag"/>
    <property type="match status" value="1"/>
</dbReference>
<evidence type="ECO:0000313" key="3">
    <source>
        <dbReference type="EMBL" id="GEU84541.1"/>
    </source>
</evidence>
<evidence type="ECO:0000256" key="1">
    <source>
        <dbReference type="SAM" id="MobiDB-lite"/>
    </source>
</evidence>
<evidence type="ECO:0000259" key="2">
    <source>
        <dbReference type="Pfam" id="PF03732"/>
    </source>
</evidence>
<reference evidence="3" key="1">
    <citation type="journal article" date="2019" name="Sci. Rep.">
        <title>Draft genome of Tanacetum cinerariifolium, the natural source of mosquito coil.</title>
        <authorList>
            <person name="Yamashiro T."/>
            <person name="Shiraishi A."/>
            <person name="Satake H."/>
            <person name="Nakayama K."/>
        </authorList>
    </citation>
    <scope>NUCLEOTIDE SEQUENCE</scope>
</reference>